<dbReference type="GO" id="GO:0006281">
    <property type="term" value="P:DNA repair"/>
    <property type="evidence" value="ECO:0007669"/>
    <property type="project" value="InterPro"/>
</dbReference>
<dbReference type="GO" id="GO:0008409">
    <property type="term" value="F:5'-3' exonuclease activity"/>
    <property type="evidence" value="ECO:0007669"/>
    <property type="project" value="InterPro"/>
</dbReference>
<evidence type="ECO:0000259" key="6">
    <source>
        <dbReference type="Pfam" id="PF01368"/>
    </source>
</evidence>
<feature type="domain" description="DDH" evidence="6">
    <location>
        <begin position="77"/>
        <end position="226"/>
    </location>
</feature>
<dbReference type="KEGG" id="haby:HLVA_05290"/>
<dbReference type="GO" id="GO:0003676">
    <property type="term" value="F:nucleic acid binding"/>
    <property type="evidence" value="ECO:0007669"/>
    <property type="project" value="InterPro"/>
</dbReference>
<dbReference type="RefSeq" id="WP_307904899.1">
    <property type="nucleotide sequence ID" value="NZ_AP027059.1"/>
</dbReference>
<dbReference type="SUPFAM" id="SSF64182">
    <property type="entry name" value="DHH phosphoesterases"/>
    <property type="match status" value="1"/>
</dbReference>
<dbReference type="Gene3D" id="3.10.310.30">
    <property type="match status" value="1"/>
</dbReference>
<dbReference type="Pfam" id="PF17768">
    <property type="entry name" value="RecJ_OB"/>
    <property type="match status" value="1"/>
</dbReference>
<dbReference type="InterPro" id="IPR003156">
    <property type="entry name" value="DHHA1_dom"/>
</dbReference>
<evidence type="ECO:0000256" key="3">
    <source>
        <dbReference type="ARBA" id="ARBA00022722"/>
    </source>
</evidence>
<evidence type="ECO:0000256" key="1">
    <source>
        <dbReference type="ARBA" id="ARBA00005915"/>
    </source>
</evidence>
<name>A0AAU9D9I9_9FUSO</name>
<dbReference type="InterPro" id="IPR004610">
    <property type="entry name" value="RecJ"/>
</dbReference>
<protein>
    <recommendedName>
        <fullName evidence="2">Single-stranded-DNA-specific exonuclease RecJ</fullName>
    </recommendedName>
</protein>
<dbReference type="Pfam" id="PF01368">
    <property type="entry name" value="DHH"/>
    <property type="match status" value="1"/>
</dbReference>
<keyword evidence="3" id="KW-0540">Nuclease</keyword>
<evidence type="ECO:0000259" key="7">
    <source>
        <dbReference type="Pfam" id="PF02272"/>
    </source>
</evidence>
<reference evidence="9 10" key="1">
    <citation type="submission" date="2022-11" db="EMBL/GenBank/DDBJ databases">
        <title>Haliovirga abyssi gen. nov., sp. nov., a mesophilic fermentative bacterium isolated from the Iheya North hydrothermal field and the proposal of Haliovirgaceae fam. nov.</title>
        <authorList>
            <person name="Miyazaki U."/>
            <person name="Tame A."/>
            <person name="Miyazaki J."/>
            <person name="Takai K."/>
            <person name="Sawayama S."/>
            <person name="Kitajima M."/>
            <person name="Okamoto A."/>
            <person name="Nakagawa S."/>
        </authorList>
    </citation>
    <scope>NUCLEOTIDE SEQUENCE [LARGE SCALE GENOMIC DNA]</scope>
    <source>
        <strain evidence="9 10">IC12</strain>
    </source>
</reference>
<comment type="similarity">
    <text evidence="1">Belongs to the RecJ family.</text>
</comment>
<dbReference type="PANTHER" id="PTHR30255">
    <property type="entry name" value="SINGLE-STRANDED-DNA-SPECIFIC EXONUCLEASE RECJ"/>
    <property type="match status" value="1"/>
</dbReference>
<evidence type="ECO:0000313" key="10">
    <source>
        <dbReference type="Proteomes" id="UP001321582"/>
    </source>
</evidence>
<accession>A0AAU9D9I9</accession>
<dbReference type="PANTHER" id="PTHR30255:SF2">
    <property type="entry name" value="SINGLE-STRANDED-DNA-SPECIFIC EXONUCLEASE RECJ"/>
    <property type="match status" value="1"/>
</dbReference>
<dbReference type="NCBIfam" id="TIGR00644">
    <property type="entry name" value="recJ"/>
    <property type="match status" value="1"/>
</dbReference>
<dbReference type="AlphaFoldDB" id="A0AAU9D9I9"/>
<feature type="domain" description="DHHA1" evidence="7">
    <location>
        <begin position="343"/>
        <end position="436"/>
    </location>
</feature>
<dbReference type="InterPro" id="IPR051673">
    <property type="entry name" value="SSDNA_exonuclease_RecJ"/>
</dbReference>
<evidence type="ECO:0000256" key="5">
    <source>
        <dbReference type="ARBA" id="ARBA00022839"/>
    </source>
</evidence>
<keyword evidence="5 9" id="KW-0269">Exonuclease</keyword>
<dbReference type="Gene3D" id="3.90.1640.30">
    <property type="match status" value="1"/>
</dbReference>
<evidence type="ECO:0000256" key="2">
    <source>
        <dbReference type="ARBA" id="ARBA00019841"/>
    </source>
</evidence>
<sequence>MEWDCVNADIDKVRDISKKYNISQRLGTILNVRNITLDNEIKLLLDVDYKNFNSPFDFEDMEEVVKCILEKREEGKKIFIYGDYDVDGITSVAFLVIALRNIGFDVGYYIPNRMEEGYGLNKKSIEYIKANNGNLIITVDIGINSEEEINHARKLGMDIIVTDHHKVLETDNYKVLTINPKISKNYKFEFLAGAGVALKLAQAIYIYDDKKLEDLYKFIDIVMIGTVADVMPLSGENRIIVKKGLELINNSNIKGLKYLIHYLRLDHKKISTSDISFNISPMLNALGRIKDSKIGVDFFLEEDEFKIYNIIEEMKEANKTRRSLERKIYQDVEKKLKTLGSKKYIFYSSSEWHPGVIGVVAARISLKYKLPTILISINGDYGKASCRSVKGINIFEILNQKSDKFIRFGGHDFAVGFIAKKDNLEELENHLKNRLENFDVCTLKKRQKLDMEIKSLEEINEDFFEDMDKLAPFGLENEQPVFLTKGVYFDSIRYFGVDMQHFKCYIRKDNMLLASISFNIAHKLKEILSLAQKFDIIYYPEKIWNKGEEIVQLKIKDFKESIDENKMF</sequence>
<dbReference type="GO" id="GO:0006310">
    <property type="term" value="P:DNA recombination"/>
    <property type="evidence" value="ECO:0007669"/>
    <property type="project" value="InterPro"/>
</dbReference>
<dbReference type="InterPro" id="IPR001667">
    <property type="entry name" value="DDH_dom"/>
</dbReference>
<dbReference type="InterPro" id="IPR041122">
    <property type="entry name" value="RecJ_OB"/>
</dbReference>
<keyword evidence="10" id="KW-1185">Reference proteome</keyword>
<dbReference type="Pfam" id="PF02272">
    <property type="entry name" value="DHHA1"/>
    <property type="match status" value="1"/>
</dbReference>
<dbReference type="EMBL" id="AP027059">
    <property type="protein sequence ID" value="BDU49960.1"/>
    <property type="molecule type" value="Genomic_DNA"/>
</dbReference>
<gene>
    <name evidence="9" type="ORF">HLVA_05290</name>
</gene>
<evidence type="ECO:0000259" key="8">
    <source>
        <dbReference type="Pfam" id="PF17768"/>
    </source>
</evidence>
<evidence type="ECO:0000256" key="4">
    <source>
        <dbReference type="ARBA" id="ARBA00022801"/>
    </source>
</evidence>
<proteinExistence type="inferred from homology"/>
<dbReference type="InterPro" id="IPR038763">
    <property type="entry name" value="DHH_sf"/>
</dbReference>
<organism evidence="9 10">
    <name type="scientific">Haliovirga abyssi</name>
    <dbReference type="NCBI Taxonomy" id="2996794"/>
    <lineage>
        <taxon>Bacteria</taxon>
        <taxon>Fusobacteriati</taxon>
        <taxon>Fusobacteriota</taxon>
        <taxon>Fusobacteriia</taxon>
        <taxon>Fusobacteriales</taxon>
        <taxon>Haliovirgaceae</taxon>
        <taxon>Haliovirga</taxon>
    </lineage>
</organism>
<keyword evidence="4" id="KW-0378">Hydrolase</keyword>
<dbReference type="Proteomes" id="UP001321582">
    <property type="component" value="Chromosome"/>
</dbReference>
<evidence type="ECO:0000313" key="9">
    <source>
        <dbReference type="EMBL" id="BDU49960.1"/>
    </source>
</evidence>
<feature type="domain" description="RecJ OB" evidence="8">
    <location>
        <begin position="450"/>
        <end position="557"/>
    </location>
</feature>